<reference evidence="3 5" key="2">
    <citation type="submission" date="2019-06" db="EMBL/GenBank/DDBJ databases">
        <title>A large-scale integrated study on North Sea by COGITO (Coastal Microbe Genomic &amp; Taxonomic Observatory).</title>
        <authorList>
            <person name="Teeling H."/>
        </authorList>
    </citation>
    <scope>NUCLEOTIDE SEQUENCE [LARGE SCALE GENOMIC DNA]</scope>
    <source>
        <strain evidence="3 5">MAR_2009_79</strain>
    </source>
</reference>
<protein>
    <submittedName>
        <fullName evidence="2">NIPSNAP family containing protein</fullName>
    </submittedName>
    <submittedName>
        <fullName evidence="3">NIPSNAP protein</fullName>
    </submittedName>
</protein>
<reference evidence="2 4" key="1">
    <citation type="submission" date="2017-07" db="EMBL/GenBank/DDBJ databases">
        <title>Genome Sequence of Arenibacter algicola Strain SMS7 Isolated from a culture of the Diatom Skeletonema marinoi.</title>
        <authorList>
            <person name="Topel M."/>
            <person name="Pinder M.I.M."/>
            <person name="Johansson O.N."/>
            <person name="Kourtchenko O."/>
            <person name="Godhe A."/>
            <person name="Clarke A.K."/>
        </authorList>
    </citation>
    <scope>NUCLEOTIDE SEQUENCE [LARGE SCALE GENOMIC DNA]</scope>
    <source>
        <strain evidence="2 4">SMS7</strain>
    </source>
</reference>
<dbReference type="Pfam" id="PF07978">
    <property type="entry name" value="NIPSNAP"/>
    <property type="match status" value="1"/>
</dbReference>
<evidence type="ECO:0000313" key="3">
    <source>
        <dbReference type="EMBL" id="TQO36168.1"/>
    </source>
</evidence>
<dbReference type="STRING" id="616991.GCA_000733925_02847"/>
<dbReference type="Proteomes" id="UP000204551">
    <property type="component" value="Chromosome"/>
</dbReference>
<organism evidence="2 4">
    <name type="scientific">Arenibacter algicola</name>
    <dbReference type="NCBI Taxonomy" id="616991"/>
    <lineage>
        <taxon>Bacteria</taxon>
        <taxon>Pseudomonadati</taxon>
        <taxon>Bacteroidota</taxon>
        <taxon>Flavobacteriia</taxon>
        <taxon>Flavobacteriales</taxon>
        <taxon>Flavobacteriaceae</taxon>
        <taxon>Arenibacter</taxon>
    </lineage>
</organism>
<feature type="domain" description="NIPSNAP" evidence="1">
    <location>
        <begin position="177"/>
        <end position="280"/>
    </location>
</feature>
<name>A0A221V393_9FLAO</name>
<sequence length="282" mass="32440">MTLFSKTLTYQTLKNLIFILKPIPMYKAAYISVLLLLLTINTYGQANQREYYQLKTYLLDSEEQENTTDQYLSKALLPALKKLNIKNVGVFKPRTIDSLNPRSIKVLIPMKGLGDLETIDTKLQKDKVYMAAAKDFLDAPYKNPPYSRVESVILKAFVDMPKMKASPLTGPRKDRIYELRSYESATEAKYINKVEMFNKGGEVSLFDNLGFNAVFYGEVLSGATMPNLMYMTTFENQASRDAHWKSFSDSPVWNKLKSDPNYQNNVSKNVTRFFYPTEYSDY</sequence>
<dbReference type="Proteomes" id="UP000315363">
    <property type="component" value="Unassembled WGS sequence"/>
</dbReference>
<dbReference type="InterPro" id="IPR011008">
    <property type="entry name" value="Dimeric_a/b-barrel"/>
</dbReference>
<evidence type="ECO:0000313" key="2">
    <source>
        <dbReference type="EMBL" id="ASO08055.1"/>
    </source>
</evidence>
<dbReference type="InterPro" id="IPR012577">
    <property type="entry name" value="NIPSNAP"/>
</dbReference>
<gene>
    <name evidence="2" type="ORF">AREALGSMS7_04661</name>
    <name evidence="3" type="ORF">GQ41_0741</name>
</gene>
<proteinExistence type="predicted"/>
<evidence type="ECO:0000259" key="1">
    <source>
        <dbReference type="Pfam" id="PF07978"/>
    </source>
</evidence>
<dbReference type="EMBL" id="VHIF01000001">
    <property type="protein sequence ID" value="TQO36168.1"/>
    <property type="molecule type" value="Genomic_DNA"/>
</dbReference>
<dbReference type="eggNOG" id="ENOG502Z900">
    <property type="taxonomic scope" value="Bacteria"/>
</dbReference>
<dbReference type="SUPFAM" id="SSF54909">
    <property type="entry name" value="Dimeric alpha+beta barrel"/>
    <property type="match status" value="1"/>
</dbReference>
<evidence type="ECO:0000313" key="5">
    <source>
        <dbReference type="Proteomes" id="UP000315363"/>
    </source>
</evidence>
<dbReference type="EMBL" id="CP022515">
    <property type="protein sequence ID" value="ASO08055.1"/>
    <property type="molecule type" value="Genomic_DNA"/>
</dbReference>
<keyword evidence="5" id="KW-1185">Reference proteome</keyword>
<dbReference type="KEGG" id="aalg:AREALGSMS7_04661"/>
<dbReference type="AlphaFoldDB" id="A0A221V393"/>
<evidence type="ECO:0000313" key="4">
    <source>
        <dbReference type="Proteomes" id="UP000204551"/>
    </source>
</evidence>
<dbReference type="Gene3D" id="3.30.70.100">
    <property type="match status" value="1"/>
</dbReference>
<accession>A0A221V393</accession>